<keyword evidence="3" id="KW-1185">Reference proteome</keyword>
<evidence type="ECO:0000313" key="2">
    <source>
        <dbReference type="EMBL" id="KAL3656645.1"/>
    </source>
</evidence>
<organism evidence="2 3">
    <name type="scientific">Phytophthora oleae</name>
    <dbReference type="NCBI Taxonomy" id="2107226"/>
    <lineage>
        <taxon>Eukaryota</taxon>
        <taxon>Sar</taxon>
        <taxon>Stramenopiles</taxon>
        <taxon>Oomycota</taxon>
        <taxon>Peronosporomycetes</taxon>
        <taxon>Peronosporales</taxon>
        <taxon>Peronosporaceae</taxon>
        <taxon>Phytophthora</taxon>
    </lineage>
</organism>
<feature type="region of interest" description="Disordered" evidence="1">
    <location>
        <begin position="143"/>
        <end position="192"/>
    </location>
</feature>
<accession>A0ABD3ER82</accession>
<feature type="compositionally biased region" description="Polar residues" evidence="1">
    <location>
        <begin position="44"/>
        <end position="55"/>
    </location>
</feature>
<sequence length="206" mass="24394">MLRRKRVANLFRPRLGGVDLRIFRDNFEALGGTSEKPKGKRSPSETSVATPTYVSSKRVRAKKRLEQFKDGVSLIEQIQQSANADITKLLVFFRQEAGRRADSEPERWREERTERESAEKQDWEKREEDRRVELAAAEARLNQLREDDRLHREEEAKKEVALKQERDQERADERRRHEERMELQRAEARQRHEQMMILLSKLGGST</sequence>
<proteinExistence type="predicted"/>
<dbReference type="EMBL" id="JBIMZQ010000077">
    <property type="protein sequence ID" value="KAL3656645.1"/>
    <property type="molecule type" value="Genomic_DNA"/>
</dbReference>
<feature type="region of interest" description="Disordered" evidence="1">
    <location>
        <begin position="102"/>
        <end position="129"/>
    </location>
</feature>
<evidence type="ECO:0000256" key="1">
    <source>
        <dbReference type="SAM" id="MobiDB-lite"/>
    </source>
</evidence>
<dbReference type="AlphaFoldDB" id="A0ABD3ER82"/>
<feature type="region of interest" description="Disordered" evidence="1">
    <location>
        <begin position="31"/>
        <end position="55"/>
    </location>
</feature>
<evidence type="ECO:0000313" key="3">
    <source>
        <dbReference type="Proteomes" id="UP001632037"/>
    </source>
</evidence>
<reference evidence="2 3" key="1">
    <citation type="submission" date="2024-09" db="EMBL/GenBank/DDBJ databases">
        <title>Genome sequencing and assembly of Phytophthora oleae, isolate VK10A, causative agent of rot of olive drupes.</title>
        <authorList>
            <person name="Conti Taguali S."/>
            <person name="Riolo M."/>
            <person name="La Spada F."/>
            <person name="Cacciola S.O."/>
            <person name="Dionisio G."/>
        </authorList>
    </citation>
    <scope>NUCLEOTIDE SEQUENCE [LARGE SCALE GENOMIC DNA]</scope>
    <source>
        <strain evidence="2 3">VK10A</strain>
    </source>
</reference>
<protein>
    <submittedName>
        <fullName evidence="2">Uncharacterized protein</fullName>
    </submittedName>
</protein>
<dbReference type="Proteomes" id="UP001632037">
    <property type="component" value="Unassembled WGS sequence"/>
</dbReference>
<gene>
    <name evidence="2" type="ORF">V7S43_018548</name>
</gene>
<name>A0ABD3ER82_9STRA</name>
<comment type="caution">
    <text evidence="2">The sequence shown here is derived from an EMBL/GenBank/DDBJ whole genome shotgun (WGS) entry which is preliminary data.</text>
</comment>